<protein>
    <recommendedName>
        <fullName evidence="4">Redox-active disulfide protein 2</fullName>
    </recommendedName>
</protein>
<accession>A0ABS9KWP3</accession>
<proteinExistence type="predicted"/>
<dbReference type="EMBL" id="JAKLTR010000015">
    <property type="protein sequence ID" value="MCG2616777.1"/>
    <property type="molecule type" value="Genomic_DNA"/>
</dbReference>
<evidence type="ECO:0000313" key="3">
    <source>
        <dbReference type="Proteomes" id="UP001165367"/>
    </source>
</evidence>
<dbReference type="Proteomes" id="UP001165367">
    <property type="component" value="Unassembled WGS sequence"/>
</dbReference>
<organism evidence="2 3">
    <name type="scientific">Terrimonas ginsenosidimutans</name>
    <dbReference type="NCBI Taxonomy" id="2908004"/>
    <lineage>
        <taxon>Bacteria</taxon>
        <taxon>Pseudomonadati</taxon>
        <taxon>Bacteroidota</taxon>
        <taxon>Chitinophagia</taxon>
        <taxon>Chitinophagales</taxon>
        <taxon>Chitinophagaceae</taxon>
        <taxon>Terrimonas</taxon>
    </lineage>
</organism>
<keyword evidence="1" id="KW-0812">Transmembrane</keyword>
<comment type="caution">
    <text evidence="2">The sequence shown here is derived from an EMBL/GenBank/DDBJ whole genome shotgun (WGS) entry which is preliminary data.</text>
</comment>
<evidence type="ECO:0000313" key="2">
    <source>
        <dbReference type="EMBL" id="MCG2616777.1"/>
    </source>
</evidence>
<keyword evidence="3" id="KW-1185">Reference proteome</keyword>
<keyword evidence="1" id="KW-0472">Membrane</keyword>
<name>A0ABS9KWP3_9BACT</name>
<dbReference type="RefSeq" id="WP_237875314.1">
    <property type="nucleotide sequence ID" value="NZ_JAKLTR010000015.1"/>
</dbReference>
<feature type="transmembrane region" description="Helical" evidence="1">
    <location>
        <begin position="20"/>
        <end position="43"/>
    </location>
</feature>
<evidence type="ECO:0000256" key="1">
    <source>
        <dbReference type="SAM" id="Phobius"/>
    </source>
</evidence>
<reference evidence="2" key="1">
    <citation type="submission" date="2022-01" db="EMBL/GenBank/DDBJ databases">
        <authorList>
            <person name="Jo J.-H."/>
            <person name="Im W.-T."/>
        </authorList>
    </citation>
    <scope>NUCLEOTIDE SEQUENCE</scope>
    <source>
        <strain evidence="2">NA20</strain>
    </source>
</reference>
<gene>
    <name evidence="2" type="ORF">LZZ85_20930</name>
</gene>
<feature type="transmembrane region" description="Helical" evidence="1">
    <location>
        <begin position="49"/>
        <end position="70"/>
    </location>
</feature>
<sequence>MNKNSFSKMTTDQLLKRRSILKILINMCLVAAAILLCTVIYLIIAKQKFNVLVFLPLSMGSLVLVNVNTLNMIKKELKARGL</sequence>
<keyword evidence="1" id="KW-1133">Transmembrane helix</keyword>
<evidence type="ECO:0008006" key="4">
    <source>
        <dbReference type="Google" id="ProtNLM"/>
    </source>
</evidence>